<dbReference type="Proteomes" id="UP001373159">
    <property type="component" value="Unassembled WGS sequence"/>
</dbReference>
<proteinExistence type="inferred from homology"/>
<keyword evidence="5" id="KW-1185">Reference proteome</keyword>
<comment type="similarity">
    <text evidence="1">Belongs to the UDP-N-acetylglucosamine 2-epimerase family.</text>
</comment>
<keyword evidence="1" id="KW-0413">Isomerase</keyword>
<feature type="domain" description="UDP-N-acetylglucosamine 2-epimerase" evidence="3">
    <location>
        <begin position="7"/>
        <end position="100"/>
    </location>
</feature>
<comment type="caution">
    <text evidence="4">The sequence shown here is derived from an EMBL/GenBank/DDBJ whole genome shotgun (WGS) entry which is preliminary data.</text>
</comment>
<dbReference type="RefSeq" id="WP_340469695.1">
    <property type="nucleotide sequence ID" value="NZ_JBANBB010000001.1"/>
</dbReference>
<accession>A0ABU8ZLQ3</accession>
<sequence>MGGEYRRTLLSTGQHGQLTNDAPRNFSLRPDRSMHIMRPVQSLNPVMAAAMTGMDEVLVSERPDWVAPGRRHDHPGRSPVRLRQGNPAVHMEAGLKTGDQ</sequence>
<evidence type="ECO:0000313" key="4">
    <source>
        <dbReference type="EMBL" id="MEK0306175.1"/>
    </source>
</evidence>
<evidence type="ECO:0000259" key="3">
    <source>
        <dbReference type="Pfam" id="PF02350"/>
    </source>
</evidence>
<dbReference type="Gene3D" id="3.40.50.2000">
    <property type="entry name" value="Glycogen Phosphorylase B"/>
    <property type="match status" value="1"/>
</dbReference>
<evidence type="ECO:0000256" key="1">
    <source>
        <dbReference type="RuleBase" id="RU003513"/>
    </source>
</evidence>
<dbReference type="InterPro" id="IPR003331">
    <property type="entry name" value="UDP_GlcNAc_Epimerase_2_dom"/>
</dbReference>
<reference evidence="4 5" key="1">
    <citation type="submission" date="2024-02" db="EMBL/GenBank/DDBJ databases">
        <title>Bifidobacterium honeyensis sp. nov., isolated from the comb honey.</title>
        <authorList>
            <person name="Liu W."/>
            <person name="Li Y."/>
        </authorList>
    </citation>
    <scope>NUCLEOTIDE SEQUENCE [LARGE SCALE GENOMIC DNA]</scope>
    <source>
        <strain evidence="4 5">IMAU50988</strain>
    </source>
</reference>
<feature type="compositionally biased region" description="Polar residues" evidence="2">
    <location>
        <begin position="9"/>
        <end position="22"/>
    </location>
</feature>
<dbReference type="Pfam" id="PF02350">
    <property type="entry name" value="Epimerase_2"/>
    <property type="match status" value="1"/>
</dbReference>
<name>A0ABU8ZLQ3_9BIFI</name>
<feature type="region of interest" description="Disordered" evidence="2">
    <location>
        <begin position="65"/>
        <end position="100"/>
    </location>
</feature>
<dbReference type="SUPFAM" id="SSF53756">
    <property type="entry name" value="UDP-Glycosyltransferase/glycogen phosphorylase"/>
    <property type="match status" value="1"/>
</dbReference>
<evidence type="ECO:0000256" key="2">
    <source>
        <dbReference type="SAM" id="MobiDB-lite"/>
    </source>
</evidence>
<feature type="region of interest" description="Disordered" evidence="2">
    <location>
        <begin position="1"/>
        <end position="25"/>
    </location>
</feature>
<dbReference type="EMBL" id="JBANBB010000001">
    <property type="protein sequence ID" value="MEK0306175.1"/>
    <property type="molecule type" value="Genomic_DNA"/>
</dbReference>
<protein>
    <submittedName>
        <fullName evidence="4">UDP-N-acetylglucosamine 2-epimerase</fullName>
    </submittedName>
</protein>
<gene>
    <name evidence="4" type="ORF">V8P97_01630</name>
</gene>
<organism evidence="4 5">
    <name type="scientific">Bifidobacterium favimelis</name>
    <dbReference type="NCBI Taxonomy" id="3122979"/>
    <lineage>
        <taxon>Bacteria</taxon>
        <taxon>Bacillati</taxon>
        <taxon>Actinomycetota</taxon>
        <taxon>Actinomycetes</taxon>
        <taxon>Bifidobacteriales</taxon>
        <taxon>Bifidobacteriaceae</taxon>
        <taxon>Bifidobacterium</taxon>
    </lineage>
</organism>
<evidence type="ECO:0000313" key="5">
    <source>
        <dbReference type="Proteomes" id="UP001373159"/>
    </source>
</evidence>